<dbReference type="Proteomes" id="UP000262939">
    <property type="component" value="Unassembled WGS sequence"/>
</dbReference>
<dbReference type="InterPro" id="IPR036514">
    <property type="entry name" value="SGNH_hydro_sf"/>
</dbReference>
<evidence type="ECO:0000313" key="2">
    <source>
        <dbReference type="EMBL" id="RFU65348.1"/>
    </source>
</evidence>
<reference evidence="2 3" key="1">
    <citation type="submission" date="2018-08" db="EMBL/GenBank/DDBJ databases">
        <title>Bacillus chawlae sp. nov., Bacillus glennii sp. nov., and Bacillus saganii sp. nov. Isolated from the Vehicle Assembly Building at Kennedy Space Center where the Viking Spacecraft were Assembled.</title>
        <authorList>
            <person name="Seuylemezian A."/>
            <person name="Vaishampayan P."/>
        </authorList>
    </citation>
    <scope>NUCLEOTIDE SEQUENCE [LARGE SCALE GENOMIC DNA]</scope>
    <source>
        <strain evidence="2 3">V44-8</strain>
    </source>
</reference>
<dbReference type="Pfam" id="PF13472">
    <property type="entry name" value="Lipase_GDSL_2"/>
    <property type="match status" value="1"/>
</dbReference>
<dbReference type="InterPro" id="IPR051532">
    <property type="entry name" value="Ester_Hydrolysis_Enzymes"/>
</dbReference>
<dbReference type="PANTHER" id="PTHR30383">
    <property type="entry name" value="THIOESTERASE 1/PROTEASE 1/LYSOPHOSPHOLIPASE L1"/>
    <property type="match status" value="1"/>
</dbReference>
<feature type="domain" description="SGNH hydrolase-type esterase" evidence="1">
    <location>
        <begin position="63"/>
        <end position="251"/>
    </location>
</feature>
<sequence>MVFLRKSRVKMVTSLSVLLGILWMAGFGWAVQDYYVEHSDGGLDNKVKSPVKNIEGQELTIVALGDSLTRGTGDETGKGYVGLVTQEVKKRIGQEVKVHNLGINGQTSRELRQQVKQKEVRRQLAAADTILLTIGGNDLFRGGQTLLDYNAGTVSQLQSQFTRNLSSIFADIRKANDKATIFYLGLYNPFIELEDGKQTSQVVREWNRQSEETSAAFNGIVFVPTFDIFQTSVNDYLYTDRFHPNKQGYRLIAERVAPLIKWEEKQE</sequence>
<dbReference type="SUPFAM" id="SSF52266">
    <property type="entry name" value="SGNH hydrolase"/>
    <property type="match status" value="1"/>
</dbReference>
<gene>
    <name evidence="2" type="ORF">D0466_05470</name>
</gene>
<dbReference type="PANTHER" id="PTHR30383:SF27">
    <property type="entry name" value="SPORE GERMINATION LIPASE LIPC"/>
    <property type="match status" value="1"/>
</dbReference>
<dbReference type="EMBL" id="QVTD01000003">
    <property type="protein sequence ID" value="RFU65348.1"/>
    <property type="molecule type" value="Genomic_DNA"/>
</dbReference>
<keyword evidence="3" id="KW-1185">Reference proteome</keyword>
<dbReference type="GO" id="GO:0004622">
    <property type="term" value="F:phosphatidylcholine lysophospholipase activity"/>
    <property type="evidence" value="ECO:0007669"/>
    <property type="project" value="TreeGrafter"/>
</dbReference>
<dbReference type="InterPro" id="IPR013830">
    <property type="entry name" value="SGNH_hydro"/>
</dbReference>
<evidence type="ECO:0000313" key="3">
    <source>
        <dbReference type="Proteomes" id="UP000262939"/>
    </source>
</evidence>
<dbReference type="AlphaFoldDB" id="A0A372LGB5"/>
<dbReference type="OrthoDB" id="252349at2"/>
<protein>
    <submittedName>
        <fullName evidence="2">GDSL family lipase</fullName>
    </submittedName>
</protein>
<dbReference type="Gene3D" id="3.40.50.1110">
    <property type="entry name" value="SGNH hydrolase"/>
    <property type="match status" value="1"/>
</dbReference>
<name>A0A372LGB5_9BACI</name>
<accession>A0A372LGB5</accession>
<comment type="caution">
    <text evidence="2">The sequence shown here is derived from an EMBL/GenBank/DDBJ whole genome shotgun (WGS) entry which is preliminary data.</text>
</comment>
<proteinExistence type="predicted"/>
<evidence type="ECO:0000259" key="1">
    <source>
        <dbReference type="Pfam" id="PF13472"/>
    </source>
</evidence>
<organism evidence="2 3">
    <name type="scientific">Peribacillus glennii</name>
    <dbReference type="NCBI Taxonomy" id="2303991"/>
    <lineage>
        <taxon>Bacteria</taxon>
        <taxon>Bacillati</taxon>
        <taxon>Bacillota</taxon>
        <taxon>Bacilli</taxon>
        <taxon>Bacillales</taxon>
        <taxon>Bacillaceae</taxon>
        <taxon>Peribacillus</taxon>
    </lineage>
</organism>